<dbReference type="SMART" id="SM00382">
    <property type="entry name" value="AAA"/>
    <property type="match status" value="1"/>
</dbReference>
<evidence type="ECO:0000259" key="6">
    <source>
        <dbReference type="SMART" id="SM00382"/>
    </source>
</evidence>
<dbReference type="GO" id="GO:0051598">
    <property type="term" value="P:meiotic recombination checkpoint signaling"/>
    <property type="evidence" value="ECO:0007669"/>
    <property type="project" value="TreeGrafter"/>
</dbReference>
<dbReference type="Proteomes" id="UP000002358">
    <property type="component" value="Chromosome 2"/>
</dbReference>
<dbReference type="GO" id="GO:0005634">
    <property type="term" value="C:nucleus"/>
    <property type="evidence" value="ECO:0007669"/>
    <property type="project" value="TreeGrafter"/>
</dbReference>
<dbReference type="PRINTS" id="PR00300">
    <property type="entry name" value="CLPPROTEASEA"/>
</dbReference>
<dbReference type="GO" id="GO:0007131">
    <property type="term" value="P:reciprocal meiotic recombination"/>
    <property type="evidence" value="ECO:0007669"/>
    <property type="project" value="TreeGrafter"/>
</dbReference>
<keyword evidence="2 5" id="KW-0547">Nucleotide-binding</keyword>
<keyword evidence="3 5" id="KW-0067">ATP-binding</keyword>
<dbReference type="PANTHER" id="PTHR45991:SF1">
    <property type="entry name" value="PACHYTENE CHECKPOINT PROTEIN 2 HOMOLOG"/>
    <property type="match status" value="1"/>
</dbReference>
<dbReference type="InterPro" id="IPR001270">
    <property type="entry name" value="ClpA/B"/>
</dbReference>
<dbReference type="Pfam" id="PF00004">
    <property type="entry name" value="AAA"/>
    <property type="match status" value="1"/>
</dbReference>
<dbReference type="SUPFAM" id="SSF52540">
    <property type="entry name" value="P-loop containing nucleoside triphosphate hydrolases"/>
    <property type="match status" value="1"/>
</dbReference>
<dbReference type="GO" id="GO:0005524">
    <property type="term" value="F:ATP binding"/>
    <property type="evidence" value="ECO:0007669"/>
    <property type="project" value="UniProtKB-KW"/>
</dbReference>
<dbReference type="SMR" id="A0A7M7G6U9"/>
<dbReference type="GO" id="GO:0016887">
    <property type="term" value="F:ATP hydrolysis activity"/>
    <property type="evidence" value="ECO:0007669"/>
    <property type="project" value="InterPro"/>
</dbReference>
<dbReference type="InterPro" id="IPR044539">
    <property type="entry name" value="Pch2-like"/>
</dbReference>
<dbReference type="InParanoid" id="A0A7M7G6U9"/>
<dbReference type="FunFam" id="3.40.50.300:FF:001494">
    <property type="entry name" value="Pachytene checkpoint component Pch2"/>
    <property type="match status" value="1"/>
</dbReference>
<dbReference type="InterPro" id="IPR003593">
    <property type="entry name" value="AAA+_ATPase"/>
</dbReference>
<dbReference type="FunCoup" id="A0A7M7G6U9">
    <property type="interactions" value="1390"/>
</dbReference>
<evidence type="ECO:0000313" key="8">
    <source>
        <dbReference type="Proteomes" id="UP000002358"/>
    </source>
</evidence>
<dbReference type="PROSITE" id="PS00674">
    <property type="entry name" value="AAA"/>
    <property type="match status" value="1"/>
</dbReference>
<evidence type="ECO:0000256" key="1">
    <source>
        <dbReference type="ARBA" id="ARBA00007271"/>
    </source>
</evidence>
<dbReference type="OrthoDB" id="10042665at2759"/>
<dbReference type="Pfam" id="PF23242">
    <property type="entry name" value="AAA_lid_TRIP13_C"/>
    <property type="match status" value="1"/>
</dbReference>
<evidence type="ECO:0000256" key="5">
    <source>
        <dbReference type="RuleBase" id="RU003651"/>
    </source>
</evidence>
<dbReference type="CTD" id="41013"/>
<dbReference type="GO" id="GO:0005694">
    <property type="term" value="C:chromosome"/>
    <property type="evidence" value="ECO:0007669"/>
    <property type="project" value="TreeGrafter"/>
</dbReference>
<dbReference type="EnsemblMetazoa" id="XM_001601593">
    <property type="protein sequence ID" value="XP_001601643"/>
    <property type="gene ID" value="LOC100117388"/>
</dbReference>
<keyword evidence="8" id="KW-1185">Reference proteome</keyword>
<dbReference type="InterPro" id="IPR003960">
    <property type="entry name" value="ATPase_AAA_CS"/>
</dbReference>
<comment type="similarity">
    <text evidence="1">Belongs to the AAA ATPase family. PCH2 subfamily.</text>
</comment>
<dbReference type="CDD" id="cd19508">
    <property type="entry name" value="RecA-like_Pch2-like"/>
    <property type="match status" value="1"/>
</dbReference>
<accession>A0A7M7G6U9</accession>
<dbReference type="Gene3D" id="3.40.50.300">
    <property type="entry name" value="P-loop containing nucleotide triphosphate hydrolases"/>
    <property type="match status" value="1"/>
</dbReference>
<dbReference type="PANTHER" id="PTHR45991">
    <property type="entry name" value="PACHYTENE CHECKPOINT PROTEIN 2"/>
    <property type="match status" value="1"/>
</dbReference>
<evidence type="ECO:0000256" key="3">
    <source>
        <dbReference type="ARBA" id="ARBA00022840"/>
    </source>
</evidence>
<dbReference type="RefSeq" id="XP_001601643.2">
    <property type="nucleotide sequence ID" value="XM_001601593.6"/>
</dbReference>
<evidence type="ECO:0000256" key="2">
    <source>
        <dbReference type="ARBA" id="ARBA00022741"/>
    </source>
</evidence>
<evidence type="ECO:0000256" key="4">
    <source>
        <dbReference type="ARBA" id="ARBA00023254"/>
    </source>
</evidence>
<reference evidence="7" key="1">
    <citation type="submission" date="2021-01" db="UniProtKB">
        <authorList>
            <consortium name="EnsemblMetazoa"/>
        </authorList>
    </citation>
    <scope>IDENTIFICATION</scope>
</reference>
<dbReference type="InterPro" id="IPR003959">
    <property type="entry name" value="ATPase_AAA_core"/>
</dbReference>
<organism evidence="7 8">
    <name type="scientific">Nasonia vitripennis</name>
    <name type="common">Parasitic wasp</name>
    <dbReference type="NCBI Taxonomy" id="7425"/>
    <lineage>
        <taxon>Eukaryota</taxon>
        <taxon>Metazoa</taxon>
        <taxon>Ecdysozoa</taxon>
        <taxon>Arthropoda</taxon>
        <taxon>Hexapoda</taxon>
        <taxon>Insecta</taxon>
        <taxon>Pterygota</taxon>
        <taxon>Neoptera</taxon>
        <taxon>Endopterygota</taxon>
        <taxon>Hymenoptera</taxon>
        <taxon>Apocrita</taxon>
        <taxon>Proctotrupomorpha</taxon>
        <taxon>Chalcidoidea</taxon>
        <taxon>Pteromalidae</taxon>
        <taxon>Pteromalinae</taxon>
        <taxon>Nasonia</taxon>
    </lineage>
</organism>
<feature type="domain" description="AAA+ ATPase" evidence="6">
    <location>
        <begin position="171"/>
        <end position="323"/>
    </location>
</feature>
<dbReference type="AlphaFoldDB" id="A0A7M7G6U9"/>
<keyword evidence="4" id="KW-0469">Meiosis</keyword>
<sequence>MLPFLRKKLHSKISKMNQETLHVEICQQINSIVSNDTIQELAVAELNIRDAIDLHRSLLSKHFYYQSSKDHILSIFCSFGDENKTKLKRTQQFQTHFYIYRLNQEEAATETMDKDGEEISACSHWVLPSIEFADLWENLFYNPKVKENLLNFVETAMIYAERKVNPHVISWNKVVLLHGPPGTGKTSLCKALAQKLTIRLGNRFTRGEFVEINSHSLFSKWFSESGKLVMSLFNSIKTLLEDQNALVCILIDEIESLAHARKACSNGTEPSDSIRVVNALLTQLDSIKRYPNVLILTTSNLTEAIDLAFVDRADIKQYIGPPNEQAIYKIYSDCIKELMRTKFIEKEMIPDYHYLKMHGFEENQQTKYGIRVLQLCKQSEGMSGRTLRKIPFLAHALSMSMNQSKLKNFLAAMMHAIEKQKTDCLEVQNNTGDKDLSET</sequence>
<dbReference type="InterPro" id="IPR058249">
    <property type="entry name" value="Pch2_C"/>
</dbReference>
<proteinExistence type="inferred from homology"/>
<dbReference type="KEGG" id="nvi:100117388"/>
<protein>
    <recommendedName>
        <fullName evidence="6">AAA+ ATPase domain-containing protein</fullName>
    </recommendedName>
</protein>
<evidence type="ECO:0000313" key="7">
    <source>
        <dbReference type="EnsemblMetazoa" id="XP_001601643"/>
    </source>
</evidence>
<name>A0A7M7G6U9_NASVI</name>
<dbReference type="GeneID" id="100117388"/>
<dbReference type="InterPro" id="IPR027417">
    <property type="entry name" value="P-loop_NTPase"/>
</dbReference>